<sequence length="209" mass="24137">MDQSKSLEENLDEFQKIVVDLYNIGEKMSNENQVVIRLNSLRGTHREVKAAIKYSRHSLTMSIVLDALKTRNLKIKKEHKDRELHMAIGRSDKKRLKGKEKSSEMNSKGKARKCFLYHKGHFKKHCPLNKSKEASSSKHANSKANDTDEYDSTGYDSVEVLMVSHKDIQNAWIMDSGCTHHMTPNQDIFINFQKSDGGKFYWMIMVLVM</sequence>
<dbReference type="InterPro" id="IPR054722">
    <property type="entry name" value="PolX-like_BBD"/>
</dbReference>
<protein>
    <submittedName>
        <fullName evidence="3">Retrovirus-related Pol polyprotein from transposon TNT 1-94</fullName>
    </submittedName>
</protein>
<dbReference type="AlphaFoldDB" id="A0A5D3CCK9"/>
<name>A0A5D3CCK9_CUCMM</name>
<evidence type="ECO:0000256" key="1">
    <source>
        <dbReference type="SAM" id="MobiDB-lite"/>
    </source>
</evidence>
<organism evidence="3 4">
    <name type="scientific">Cucumis melo var. makuwa</name>
    <name type="common">Oriental melon</name>
    <dbReference type="NCBI Taxonomy" id="1194695"/>
    <lineage>
        <taxon>Eukaryota</taxon>
        <taxon>Viridiplantae</taxon>
        <taxon>Streptophyta</taxon>
        <taxon>Embryophyta</taxon>
        <taxon>Tracheophyta</taxon>
        <taxon>Spermatophyta</taxon>
        <taxon>Magnoliopsida</taxon>
        <taxon>eudicotyledons</taxon>
        <taxon>Gunneridae</taxon>
        <taxon>Pentapetalae</taxon>
        <taxon>rosids</taxon>
        <taxon>fabids</taxon>
        <taxon>Cucurbitales</taxon>
        <taxon>Cucurbitaceae</taxon>
        <taxon>Benincaseae</taxon>
        <taxon>Cucumis</taxon>
    </lineage>
</organism>
<dbReference type="EMBL" id="SSTD01011544">
    <property type="protein sequence ID" value="TYK09561.1"/>
    <property type="molecule type" value="Genomic_DNA"/>
</dbReference>
<feature type="domain" description="Retrovirus-related Pol polyprotein from transposon TNT 1-94-like beta-barrel" evidence="2">
    <location>
        <begin position="172"/>
        <end position="200"/>
    </location>
</feature>
<dbReference type="Pfam" id="PF22936">
    <property type="entry name" value="Pol_BBD"/>
    <property type="match status" value="1"/>
</dbReference>
<evidence type="ECO:0000259" key="2">
    <source>
        <dbReference type="Pfam" id="PF22936"/>
    </source>
</evidence>
<evidence type="ECO:0000313" key="4">
    <source>
        <dbReference type="Proteomes" id="UP000321947"/>
    </source>
</evidence>
<comment type="caution">
    <text evidence="3">The sequence shown here is derived from an EMBL/GenBank/DDBJ whole genome shotgun (WGS) entry which is preliminary data.</text>
</comment>
<proteinExistence type="predicted"/>
<feature type="region of interest" description="Disordered" evidence="1">
    <location>
        <begin position="127"/>
        <end position="150"/>
    </location>
</feature>
<gene>
    <name evidence="3" type="ORF">E5676_scaffold757G00460</name>
</gene>
<evidence type="ECO:0000313" key="3">
    <source>
        <dbReference type="EMBL" id="TYK09561.1"/>
    </source>
</evidence>
<dbReference type="Proteomes" id="UP000321947">
    <property type="component" value="Unassembled WGS sequence"/>
</dbReference>
<reference evidence="3 4" key="1">
    <citation type="submission" date="2019-08" db="EMBL/GenBank/DDBJ databases">
        <title>Draft genome sequences of two oriental melons (Cucumis melo L. var makuwa).</title>
        <authorList>
            <person name="Kwon S.-Y."/>
        </authorList>
    </citation>
    <scope>NUCLEOTIDE SEQUENCE [LARGE SCALE GENOMIC DNA]</scope>
    <source>
        <strain evidence="4">cv. Chang Bougi</strain>
        <tissue evidence="3">Leaf</tissue>
    </source>
</reference>
<accession>A0A5D3CCK9</accession>